<dbReference type="GO" id="GO:0005319">
    <property type="term" value="F:lipid transporter activity"/>
    <property type="evidence" value="ECO:0007669"/>
    <property type="project" value="InterPro"/>
</dbReference>
<feature type="compositionally biased region" description="Polar residues" evidence="6">
    <location>
        <begin position="2001"/>
        <end position="2027"/>
    </location>
</feature>
<dbReference type="GO" id="GO:0045735">
    <property type="term" value="F:nutrient reservoir activity"/>
    <property type="evidence" value="ECO:0007669"/>
    <property type="project" value="UniProtKB-KW"/>
</dbReference>
<evidence type="ECO:0000256" key="6">
    <source>
        <dbReference type="SAM" id="MobiDB-lite"/>
    </source>
</evidence>
<dbReference type="OrthoDB" id="6095501at2759"/>
<feature type="compositionally biased region" description="Acidic residues" evidence="6">
    <location>
        <begin position="1986"/>
        <end position="1995"/>
    </location>
</feature>
<dbReference type="SUPFAM" id="SSF56968">
    <property type="entry name" value="Lipovitellin-phosvitin complex, beta-sheet shell regions"/>
    <property type="match status" value="3"/>
</dbReference>
<feature type="compositionally biased region" description="Acidic residues" evidence="6">
    <location>
        <begin position="1924"/>
        <end position="1937"/>
    </location>
</feature>
<feature type="compositionally biased region" description="Basic and acidic residues" evidence="6">
    <location>
        <begin position="1040"/>
        <end position="1053"/>
    </location>
</feature>
<dbReference type="InterPro" id="IPR015816">
    <property type="entry name" value="Vitellinogen_b-sht_N"/>
</dbReference>
<reference evidence="12" key="1">
    <citation type="submission" date="2017-01" db="EMBL/GenBank/DDBJ databases">
        <title>Comparative genomics of anhydrobiosis in the tardigrade Hypsibius dujardini.</title>
        <authorList>
            <person name="Yoshida Y."/>
            <person name="Koutsovoulos G."/>
            <person name="Laetsch D."/>
            <person name="Stevens L."/>
            <person name="Kumar S."/>
            <person name="Horikawa D."/>
            <person name="Ishino K."/>
            <person name="Komine S."/>
            <person name="Tomita M."/>
            <person name="Blaxter M."/>
            <person name="Arakawa K."/>
        </authorList>
    </citation>
    <scope>NUCLEOTIDE SEQUENCE [LARGE SCALE GENOMIC DNA]</scope>
    <source>
        <strain evidence="12">Z151</strain>
    </source>
</reference>
<keyword evidence="1 7" id="KW-0732">Signal</keyword>
<evidence type="ECO:0000256" key="2">
    <source>
        <dbReference type="ARBA" id="ARBA00022761"/>
    </source>
</evidence>
<dbReference type="InterPro" id="IPR015819">
    <property type="entry name" value="Lipid_transp_b-sht_shell"/>
</dbReference>
<dbReference type="Gene3D" id="2.30.230.10">
    <property type="entry name" value="Lipovitellin, beta-sheet shell regions, chain A"/>
    <property type="match status" value="1"/>
</dbReference>
<feature type="domain" description="Vitellogenin" evidence="9">
    <location>
        <begin position="56"/>
        <end position="743"/>
    </location>
</feature>
<evidence type="ECO:0000256" key="1">
    <source>
        <dbReference type="ARBA" id="ARBA00022729"/>
    </source>
</evidence>
<keyword evidence="2" id="KW-0758">Storage protein</keyword>
<dbReference type="PROSITE" id="PS51211">
    <property type="entry name" value="VITELLOGENIN"/>
    <property type="match status" value="1"/>
</dbReference>
<feature type="domain" description="VWFD" evidence="10">
    <location>
        <begin position="2548"/>
        <end position="2716"/>
    </location>
</feature>
<keyword evidence="12" id="KW-1185">Reference proteome</keyword>
<evidence type="ECO:0000313" key="12">
    <source>
        <dbReference type="Proteomes" id="UP000192578"/>
    </source>
</evidence>
<dbReference type="PANTHER" id="PTHR23345:SF15">
    <property type="entry name" value="VITELLOGENIN 1-RELATED"/>
    <property type="match status" value="1"/>
</dbReference>
<gene>
    <name evidence="11" type="ORF">BV898_00099</name>
</gene>
<dbReference type="Proteomes" id="UP000192578">
    <property type="component" value="Unassembled WGS sequence"/>
</dbReference>
<dbReference type="Pfam" id="PF09172">
    <property type="entry name" value="Vit_open_b-sht"/>
    <property type="match status" value="2"/>
</dbReference>
<proteinExistence type="predicted"/>
<dbReference type="SMART" id="SM01169">
    <property type="entry name" value="DUF1943"/>
    <property type="match status" value="1"/>
</dbReference>
<evidence type="ECO:0000259" key="9">
    <source>
        <dbReference type="PROSITE" id="PS51211"/>
    </source>
</evidence>
<evidence type="ECO:0000256" key="3">
    <source>
        <dbReference type="ARBA" id="ARBA00023157"/>
    </source>
</evidence>
<dbReference type="PROSITE" id="PS51233">
    <property type="entry name" value="VWFD"/>
    <property type="match status" value="1"/>
</dbReference>
<dbReference type="PANTHER" id="PTHR23345">
    <property type="entry name" value="VITELLOGENIN-RELATED"/>
    <property type="match status" value="1"/>
</dbReference>
<comment type="caution">
    <text evidence="11">The sequence shown here is derived from an EMBL/GenBank/DDBJ whole genome shotgun (WGS) entry which is preliminary data.</text>
</comment>
<feature type="region of interest" description="Disordered" evidence="6">
    <location>
        <begin position="24"/>
        <end position="48"/>
    </location>
</feature>
<keyword evidence="3" id="KW-1015">Disulfide bond</keyword>
<feature type="compositionally biased region" description="Acidic residues" evidence="6">
    <location>
        <begin position="1023"/>
        <end position="1039"/>
    </location>
</feature>
<evidence type="ECO:0000256" key="5">
    <source>
        <dbReference type="PROSITE-ProRule" id="PRU00557"/>
    </source>
</evidence>
<keyword evidence="4" id="KW-0325">Glycoprotein</keyword>
<dbReference type="Gene3D" id="2.20.80.10">
    <property type="entry name" value="Lipovitellin-phosvitin complex, chain A, domain 4"/>
    <property type="match status" value="1"/>
</dbReference>
<dbReference type="Pfam" id="PF00094">
    <property type="entry name" value="VWD"/>
    <property type="match status" value="1"/>
</dbReference>
<feature type="chain" id="PRO_5013275093" evidence="7">
    <location>
        <begin position="19"/>
        <end position="3079"/>
    </location>
</feature>
<evidence type="ECO:0000256" key="4">
    <source>
        <dbReference type="ARBA" id="ARBA00023180"/>
    </source>
</evidence>
<evidence type="ECO:0000256" key="7">
    <source>
        <dbReference type="SAM" id="SignalP"/>
    </source>
</evidence>
<evidence type="ECO:0000259" key="8">
    <source>
        <dbReference type="PROSITE" id="PS50234"/>
    </source>
</evidence>
<evidence type="ECO:0000313" key="11">
    <source>
        <dbReference type="EMBL" id="OQV25960.1"/>
    </source>
</evidence>
<dbReference type="InterPro" id="IPR001747">
    <property type="entry name" value="Vitellogenin_N"/>
</dbReference>
<dbReference type="SMART" id="SM00216">
    <property type="entry name" value="VWD"/>
    <property type="match status" value="1"/>
</dbReference>
<feature type="region of interest" description="Disordered" evidence="6">
    <location>
        <begin position="1011"/>
        <end position="1080"/>
    </location>
</feature>
<dbReference type="InterPro" id="IPR036465">
    <property type="entry name" value="vWFA_dom_sf"/>
</dbReference>
<feature type="compositionally biased region" description="Polar residues" evidence="6">
    <location>
        <begin position="1944"/>
        <end position="1956"/>
    </location>
</feature>
<feature type="compositionally biased region" description="Basic and acidic residues" evidence="6">
    <location>
        <begin position="1011"/>
        <end position="1022"/>
    </location>
</feature>
<evidence type="ECO:0000259" key="10">
    <source>
        <dbReference type="PROSITE" id="PS51233"/>
    </source>
</evidence>
<dbReference type="Gene3D" id="2.20.50.20">
    <property type="entry name" value="Lipovitellin. Chain A, domain 3"/>
    <property type="match status" value="1"/>
</dbReference>
<protein>
    <submittedName>
        <fullName evidence="11">Apolipoprotein B-100</fullName>
    </submittedName>
</protein>
<dbReference type="EMBL" id="MTYJ01000001">
    <property type="protein sequence ID" value="OQV25960.1"/>
    <property type="molecule type" value="Genomic_DNA"/>
</dbReference>
<organism evidence="11 12">
    <name type="scientific">Hypsibius exemplaris</name>
    <name type="common">Freshwater tardigrade</name>
    <dbReference type="NCBI Taxonomy" id="2072580"/>
    <lineage>
        <taxon>Eukaryota</taxon>
        <taxon>Metazoa</taxon>
        <taxon>Ecdysozoa</taxon>
        <taxon>Tardigrada</taxon>
        <taxon>Eutardigrada</taxon>
        <taxon>Parachela</taxon>
        <taxon>Hypsibioidea</taxon>
        <taxon>Hypsibiidae</taxon>
        <taxon>Hypsibius</taxon>
    </lineage>
</organism>
<dbReference type="Gene3D" id="1.25.10.20">
    <property type="entry name" value="Vitellinogen, superhelical"/>
    <property type="match status" value="1"/>
</dbReference>
<dbReference type="Pfam" id="PF01347">
    <property type="entry name" value="Vitellogenin_N"/>
    <property type="match status" value="1"/>
</dbReference>
<dbReference type="SUPFAM" id="SSF48431">
    <property type="entry name" value="Lipovitellin-phosvitin complex, superhelical domain"/>
    <property type="match status" value="1"/>
</dbReference>
<dbReference type="InterPro" id="IPR011030">
    <property type="entry name" value="Lipovitellin_superhlx_dom"/>
</dbReference>
<accession>A0A1W0XEP6</accession>
<feature type="compositionally biased region" description="Basic and acidic residues" evidence="6">
    <location>
        <begin position="1068"/>
        <end position="1077"/>
    </location>
</feature>
<feature type="domain" description="VWFA" evidence="8">
    <location>
        <begin position="2827"/>
        <end position="3049"/>
    </location>
</feature>
<feature type="compositionally biased region" description="Basic and acidic residues" evidence="6">
    <location>
        <begin position="24"/>
        <end position="36"/>
    </location>
</feature>
<dbReference type="SMART" id="SM00638">
    <property type="entry name" value="LPD_N"/>
    <property type="match status" value="1"/>
</dbReference>
<dbReference type="SUPFAM" id="SSF53300">
    <property type="entry name" value="vWA-like"/>
    <property type="match status" value="1"/>
</dbReference>
<name>A0A1W0XEP6_HYPEX</name>
<dbReference type="PROSITE" id="PS50234">
    <property type="entry name" value="VWFA"/>
    <property type="match status" value="1"/>
</dbReference>
<dbReference type="InterPro" id="IPR002035">
    <property type="entry name" value="VWF_A"/>
</dbReference>
<feature type="compositionally biased region" description="Low complexity" evidence="6">
    <location>
        <begin position="1972"/>
        <end position="1982"/>
    </location>
</feature>
<dbReference type="InterPro" id="IPR015255">
    <property type="entry name" value="Vitellinogen_open_b-sht"/>
</dbReference>
<feature type="region of interest" description="Disordered" evidence="6">
    <location>
        <begin position="1919"/>
        <end position="2049"/>
    </location>
</feature>
<comment type="caution">
    <text evidence="5">Lacks conserved residue(s) required for the propagation of feature annotation.</text>
</comment>
<dbReference type="InterPro" id="IPR050733">
    <property type="entry name" value="Vitellogenin/Apolipophorin"/>
</dbReference>
<dbReference type="InterPro" id="IPR001846">
    <property type="entry name" value="VWF_type-D"/>
</dbReference>
<sequence length="3079" mass="351234">MARLVFICLASLVVITFAGPLKQQRENGRTGQRQEEASSSENLRPLGKCDEKDNIFKAGSTYQYKYFGKAETGLGFGDSRTVGLAMECQVRLAVPQPCEYRMKVSDCEVFEQDGNEDDDEDQEGHRTLEEEVRHLELKEQVSRRGFKPSDRSQELSRMVSQHHIQAQIANGEVARVVYHDDEEIWVVNFKKAILDALQVDTSMKQTGEREGYSLKNGIQGLCPTKFSEKSTVEHIIIEKDLDSCIHAKKNNWNLSPLTPVWNMSLVSKVMDAESVCSYKLERSSHIRSMTCRETHHLLSLPYTDIQAATANVTQTLRFVRKEQNAEQMDRSLSTKTITSILYEHENATDVDRKDGQGKADDILKELVQMATDGLDIDSPAKFDDFVDELRDSENLDDVLSTVRQMRDNEQEISKYLLVQGLIQCNAPTCLRALNTLMQSDEIPRAVFEPVMMGLALTKQQDPLFLKEVKEMCEQRPTRTCALMVGALAHKLVEEDEEILEDRKSAEPIEEAAKFLMELIDDKCEPSDKLDKADEDSDATKLIIALKALGNLGHVAQKVQKLERQQLSHGIEDKIVKCMTEARTPDNVTVAAIHAFRRFVPSQKISQHLLTVLADQEESSDVRMAACMASVRMAGDKIAVRNIVKVMETEKSDQVKAFMVSHLRTVLKSEDPHYKKVAEHLKEILQEKGQSDLPKIKARIPHSLHLEFSKFYQAPFLDDEENDFGAQVETVAMFSTKSYLPCSLQFNVSTQVFGDYINVLETGVDMQGVEHLVEKVLGPHGLISKSKFLKKVQEKIARVLQVAEELGYKHLRIEDAKEFARKIFELTQSKEYKDIIDQVFSTLQEVDTSALTQMFSHIRAMDLERILETIRRSIPQSAQLTKIAEKLKRISYRDATKETLIEVLEAFGITTEKSREILQQAKQYGINIDHVVAWVKQTDFRQIQEQLQNLRFEDIQQKFQLVIKQLQKLISWATEKFNLPSLQAVIDMTKKAMERPQQMKQIVDSLLQSIRRGGESQRDREDQNNEEDYVDEEDEEDEEQNDQKRGSRNDHESLDQMPWGRQVKSFKRGPRDEDRDGKDDEEDVDMTAFLRVFGDEIGFIAFNDIAEFFDMSLFQQALELSKGRWADILDGFDIQPTVAAKLEGLHHISTGLGLPLQITLNMTGIATVHIKMQPEGSSLRQSAIEVEPSAALQITGGMTIDLPSIHSIAVVTNTTVKSEFEFKMKLNVKKDSVELDIQKPDEELDLIRIRHEVKLVKDEEDFEPFENAKSHEVKTAMCLPDAFERITGLKICSELETSAMKGKPMLSHGPHELRVYIEESEKTGLQHIKFAGRHNQQAHENRFEFNVRAPGHQLQREARAVVTHDRQHNHVQMNFDIPQQSTPRAQFFYRNLAGRDDIKFGVQTGVDVELEEENHYNASVTVIAKIKGYSSGSIKDMIKDARFNYTLGLSVQAPKMAVNVSTTTAKVENALFMEHNLTYYISDDIKSQAMKRLRFPGSEQRDDVSKFTLRHGVRVRSDYTAHDVQAFIKLLTFPLMEVAEPTIYHIAQIRFHRDFRHIGLHSNTTWLNEHDEVEFFNASATVNNLVDLVRLHQQQQRTVSLNFNISRNDWHVALENELEKTASSEWTLTNEFTSKGQYPEGHSVVDSLAKRVMADLKAVASIRKFKAQIDASHTRKHHKIRRTPRQDDDITFRHREMTVTIENKLKKKTASSTENGFWNQRTFRGDGQKAFEVKTTMQVRKNGDAKVMDVNAVTHFGNDARDRDALVSFYLVHNATATNIPFSFDHFTHFLISKQEGLKVSMNSSIDKNDETYFSIGSIFQVNPRDFVIRAGVEVGTPFLDHSARAEIKKTRDEAQVEVKLTSKAEPESRIAQHITRHLVHDLRSTTKIGLNKMAQSLRFRHAKLESDLKIDFDLFGDNSGFEEQTSDEDDYEQEENNQNEQNGAAKSSAEQQQRSQQKNKKTSVENRRRAPRAVSSRRNQQNNRDDETDDENDQDTDSRTQQNARNGYRQNYGRSKQFQLQSPQSGRRSQDGEHDEDYQTESESQNGKFKHTFLSLKKRFDSIKPTIKSSLRVRSLDRELLPSFTVQAKLSPRKSKIDVQVQEVPRSMESFLTHKQFTLQGEIEKEKAALKLIIVGRGEAGVQFQLRGEQHAEAKIYDCNLLESGETIHAQVILELPTEKQIRTKIYVNKHVAGKIAHALKQTAKKAVGAAIRFYKEKHQAALQTARHIYSDEKHPIYDLIRPFVKGSAQQWKNDMMEKVHELKNVYRRTAESLYEDSEFVGISGKDLVKKIKEATQKAIQAIREFIDQTPIGAVVEAIPTKNELARRVEHILIKHFARQLEILKRASSQISVQWDSYDAASAWEKAFEIGAELKDSIEEVQARQLGEKTKDAIKDLLLETIRMIRKQAEQSQSLKEGLEKMNIQSLEDSIRNGGEGLINYWTELIQNYEVMLNWLGAEQMKSVIKMEGDKLVVTLPHPFRWNSFKCLPQMEEGQLQKAYKFLEQSKRAFRSVFDDDNVHISLADRQEGFRFKWSEMKNLHKKNLPIQTAMIFGDRQIMTFDGKVYSIPQDGKKCTYLMARGTKKENFALVKTCDGLTLTLPEMSVTINEKNEVRLNNSRTVVQLPVESGNKKTTVKMVGDTIEVESQTGITLKFNGEKQVHVVELSSGMWDESTGLLGTNDNEADNDWKMPSGKQASHAEEFVNAFELSKEAQCQLTRPSEARQQRGGPQCKESSKCATFFRNSDSDLSTCFETVQPDEFMFACEQETRQCNQTVTEEIVCSIIEAYRTICHIKGVETESPEECETCDGRKENSKWNIRGNQRKVDVVVVVSEHQDLAKEHQSPAEKIRALMDTITRKLQQWNGQDVRIALVGFSGAGVHKDGHSHSIDNKQFDIIHKLPQALKTLQFKGRQQADVLEAIDFVVETHDFRPEASKIILVFGPEERQHVSGGQHQSVARKLVDRGITVSVFAKYDELKERDLGLNFDGTVMSGKSKAEDTRGEMPSQRMSRLAKQTRGAIFKLDSVFSQEAGKKSQAEERTANTILEQIKREETMCKTCVCQQTDLNQLISSCKVSACA</sequence>
<dbReference type="InterPro" id="IPR015817">
    <property type="entry name" value="Vitellinogen_open_b-sht_sub1"/>
</dbReference>
<feature type="signal peptide" evidence="7">
    <location>
        <begin position="1"/>
        <end position="18"/>
    </location>
</feature>